<gene>
    <name evidence="3" type="ORF">PPROV_000693900</name>
</gene>
<dbReference type="AlphaFoldDB" id="A0A830HMT5"/>
<proteinExistence type="predicted"/>
<feature type="compositionally biased region" description="Low complexity" evidence="1">
    <location>
        <begin position="1"/>
        <end position="21"/>
    </location>
</feature>
<evidence type="ECO:0000256" key="1">
    <source>
        <dbReference type="SAM" id="MobiDB-lite"/>
    </source>
</evidence>
<evidence type="ECO:0000313" key="3">
    <source>
        <dbReference type="EMBL" id="GHP08198.1"/>
    </source>
</evidence>
<name>A0A830HMT5_9CHLO</name>
<dbReference type="Proteomes" id="UP000660262">
    <property type="component" value="Unassembled WGS sequence"/>
</dbReference>
<feature type="region of interest" description="Disordered" evidence="1">
    <location>
        <begin position="1"/>
        <end position="60"/>
    </location>
</feature>
<dbReference type="EMBL" id="BNJQ01000019">
    <property type="protein sequence ID" value="GHP08198.1"/>
    <property type="molecule type" value="Genomic_DNA"/>
</dbReference>
<evidence type="ECO:0000313" key="4">
    <source>
        <dbReference type="Proteomes" id="UP000660262"/>
    </source>
</evidence>
<organism evidence="3 4">
    <name type="scientific">Pycnococcus provasolii</name>
    <dbReference type="NCBI Taxonomy" id="41880"/>
    <lineage>
        <taxon>Eukaryota</taxon>
        <taxon>Viridiplantae</taxon>
        <taxon>Chlorophyta</taxon>
        <taxon>Pseudoscourfieldiophyceae</taxon>
        <taxon>Pseudoscourfieldiales</taxon>
        <taxon>Pycnococcaceae</taxon>
        <taxon>Pycnococcus</taxon>
    </lineage>
</organism>
<dbReference type="InterPro" id="IPR036513">
    <property type="entry name" value="STAS_dom_sf"/>
</dbReference>
<dbReference type="PROSITE" id="PS50801">
    <property type="entry name" value="STAS"/>
    <property type="match status" value="1"/>
</dbReference>
<keyword evidence="4" id="KW-1185">Reference proteome</keyword>
<dbReference type="InterPro" id="IPR002645">
    <property type="entry name" value="STAS_dom"/>
</dbReference>
<reference evidence="3" key="1">
    <citation type="submission" date="2020-10" db="EMBL/GenBank/DDBJ databases">
        <title>Unveiling of a novel bifunctional photoreceptor, Dualchrome1, isolated from a cosmopolitan green alga.</title>
        <authorList>
            <person name="Suzuki S."/>
            <person name="Kawachi M."/>
        </authorList>
    </citation>
    <scope>NUCLEOTIDE SEQUENCE</scope>
    <source>
        <strain evidence="3">NIES 2893</strain>
    </source>
</reference>
<sequence length="221" mass="23751">MGAASAASRAANDSVVVDASALQVEINTNEDDNRNGENMDGDVEGGSDEVPRNSTDFMDQACCPVPSVVTRRGSKANDDDPIIDVDRPLSGHGVFEGSGSLSSVVSDHLRRLRDEPVALSEIIREYKRRNVHLAISNPNGTVLRTLERADVVTAVGRDWLFTRVVDAVAACERAMNDIEEPAVAPRLANTGRGGSWLRVQAMLEKNGSPDKMRVGRRGGAE</sequence>
<comment type="caution">
    <text evidence="3">The sequence shown here is derived from an EMBL/GenBank/DDBJ whole genome shotgun (WGS) entry which is preliminary data.</text>
</comment>
<evidence type="ECO:0000259" key="2">
    <source>
        <dbReference type="PROSITE" id="PS50801"/>
    </source>
</evidence>
<dbReference type="Gene3D" id="3.30.750.24">
    <property type="entry name" value="STAS domain"/>
    <property type="match status" value="1"/>
</dbReference>
<accession>A0A830HMT5</accession>
<feature type="domain" description="STAS" evidence="2">
    <location>
        <begin position="118"/>
        <end position="171"/>
    </location>
</feature>
<protein>
    <recommendedName>
        <fullName evidence="2">STAS domain-containing protein</fullName>
    </recommendedName>
</protein>